<feature type="region of interest" description="Disordered" evidence="6">
    <location>
        <begin position="1"/>
        <end position="28"/>
    </location>
</feature>
<dbReference type="PANTHER" id="PTHR10165">
    <property type="entry name" value="LIPID PHOSPHATE PHOSPHATASE"/>
    <property type="match status" value="1"/>
</dbReference>
<dbReference type="InterPro" id="IPR000326">
    <property type="entry name" value="PAP2/HPO"/>
</dbReference>
<accession>A0A6A6Z4X2</accession>
<evidence type="ECO:0000256" key="2">
    <source>
        <dbReference type="ARBA" id="ARBA00008816"/>
    </source>
</evidence>
<feature type="transmembrane region" description="Helical" evidence="7">
    <location>
        <begin position="41"/>
        <end position="60"/>
    </location>
</feature>
<dbReference type="Proteomes" id="UP000504636">
    <property type="component" value="Unplaced"/>
</dbReference>
<evidence type="ECO:0000259" key="8">
    <source>
        <dbReference type="SMART" id="SM00014"/>
    </source>
</evidence>
<reference evidence="9 11" key="1">
    <citation type="journal article" date="2020" name="Stud. Mycol.">
        <title>101 Dothideomycetes genomes: a test case for predicting lifestyles and emergence of pathogens.</title>
        <authorList>
            <person name="Haridas S."/>
            <person name="Albert R."/>
            <person name="Binder M."/>
            <person name="Bloem J."/>
            <person name="Labutti K."/>
            <person name="Salamov A."/>
            <person name="Andreopoulos B."/>
            <person name="Baker S."/>
            <person name="Barry K."/>
            <person name="Bills G."/>
            <person name="Bluhm B."/>
            <person name="Cannon C."/>
            <person name="Castanera R."/>
            <person name="Culley D."/>
            <person name="Daum C."/>
            <person name="Ezra D."/>
            <person name="Gonzalez J."/>
            <person name="Henrissat B."/>
            <person name="Kuo A."/>
            <person name="Liang C."/>
            <person name="Lipzen A."/>
            <person name="Lutzoni F."/>
            <person name="Magnuson J."/>
            <person name="Mondo S."/>
            <person name="Nolan M."/>
            <person name="Ohm R."/>
            <person name="Pangilinan J."/>
            <person name="Park H.-J."/>
            <person name="Ramirez L."/>
            <person name="Alfaro M."/>
            <person name="Sun H."/>
            <person name="Tritt A."/>
            <person name="Yoshinaga Y."/>
            <person name="Zwiers L.-H."/>
            <person name="Turgeon B."/>
            <person name="Goodwin S."/>
            <person name="Spatafora J."/>
            <person name="Crous P."/>
            <person name="Grigoriev I."/>
        </authorList>
    </citation>
    <scope>NUCLEOTIDE SEQUENCE</scope>
    <source>
        <strain evidence="9 11">CBS 304.34</strain>
    </source>
</reference>
<dbReference type="GO" id="GO:0006644">
    <property type="term" value="P:phospholipid metabolic process"/>
    <property type="evidence" value="ECO:0007669"/>
    <property type="project" value="InterPro"/>
</dbReference>
<protein>
    <submittedName>
        <fullName evidence="9 11">Acid phosphatase/Vanadium-dependent haloperoxidase</fullName>
    </submittedName>
</protein>
<sequence length="323" mass="35245">MSGSSPTAADAREDVEAGKPASRPKPFLPDWPGFGPHFRAMSFDITIFWLLALASLVLYLKPPGLARPLLFVLYQDGLPDRLDIAVPYADEILDTYASAGIATGVPMFVILVVELGWIRSFRSLEAATGGFQMALVCTSFVTTVLKVTVGGLRPHFLAVCNPDHAMPGIGYANLYYTPIICNGSNAHDILEAQMSFPSGHASSAFAGAVYLCLWLNAVLKIFSGCRTSYWKLLVFFVPLLGAILLGLSKVADSYHHMSDVITGAAIGIFFALLAYRGAHASIWDWRYNHMPLSRTVPFDYEAPYVEVSDLRDFRARSPVENGG</sequence>
<keyword evidence="9" id="KW-0575">Peroxidase</keyword>
<keyword evidence="9" id="KW-0560">Oxidoreductase</keyword>
<reference evidence="11" key="3">
    <citation type="submission" date="2025-04" db="UniProtKB">
        <authorList>
            <consortium name="RefSeq"/>
        </authorList>
    </citation>
    <scope>IDENTIFICATION</scope>
    <source>
        <strain evidence="11">CBS 304.34</strain>
    </source>
</reference>
<evidence type="ECO:0000256" key="7">
    <source>
        <dbReference type="SAM" id="Phobius"/>
    </source>
</evidence>
<dbReference type="GO" id="GO:0004601">
    <property type="term" value="F:peroxidase activity"/>
    <property type="evidence" value="ECO:0007669"/>
    <property type="project" value="UniProtKB-KW"/>
</dbReference>
<dbReference type="GO" id="GO:0046839">
    <property type="term" value="P:phospholipid dephosphorylation"/>
    <property type="evidence" value="ECO:0007669"/>
    <property type="project" value="TreeGrafter"/>
</dbReference>
<dbReference type="EMBL" id="MU003693">
    <property type="protein sequence ID" value="KAF2815789.1"/>
    <property type="molecule type" value="Genomic_DNA"/>
</dbReference>
<proteinExistence type="inferred from homology"/>
<gene>
    <name evidence="9 11" type="ORF">BDZ99DRAFT_406089</name>
</gene>
<comment type="subcellular location">
    <subcellularLocation>
        <location evidence="1">Membrane</location>
        <topology evidence="1">Multi-pass membrane protein</topology>
    </subcellularLocation>
</comment>
<evidence type="ECO:0000313" key="10">
    <source>
        <dbReference type="Proteomes" id="UP000504636"/>
    </source>
</evidence>
<dbReference type="SUPFAM" id="SSF48317">
    <property type="entry name" value="Acid phosphatase/Vanadium-dependent haloperoxidase"/>
    <property type="match status" value="1"/>
</dbReference>
<dbReference type="Pfam" id="PF01569">
    <property type="entry name" value="PAP2"/>
    <property type="match status" value="1"/>
</dbReference>
<feature type="transmembrane region" description="Helical" evidence="7">
    <location>
        <begin position="204"/>
        <end position="222"/>
    </location>
</feature>
<evidence type="ECO:0000256" key="5">
    <source>
        <dbReference type="ARBA" id="ARBA00023136"/>
    </source>
</evidence>
<dbReference type="GeneID" id="54457336"/>
<feature type="domain" description="Phosphatidic acid phosphatase type 2/haloperoxidase" evidence="8">
    <location>
        <begin position="128"/>
        <end position="275"/>
    </location>
</feature>
<evidence type="ECO:0000256" key="6">
    <source>
        <dbReference type="SAM" id="MobiDB-lite"/>
    </source>
</evidence>
<evidence type="ECO:0000256" key="3">
    <source>
        <dbReference type="ARBA" id="ARBA00022692"/>
    </source>
</evidence>
<feature type="transmembrane region" description="Helical" evidence="7">
    <location>
        <begin position="96"/>
        <end position="118"/>
    </location>
</feature>
<feature type="transmembrane region" description="Helical" evidence="7">
    <location>
        <begin position="260"/>
        <end position="278"/>
    </location>
</feature>
<feature type="transmembrane region" description="Helical" evidence="7">
    <location>
        <begin position="130"/>
        <end position="149"/>
    </location>
</feature>
<keyword evidence="10" id="KW-1185">Reference proteome</keyword>
<dbReference type="Gene3D" id="1.20.144.10">
    <property type="entry name" value="Phosphatidic acid phosphatase type 2/haloperoxidase"/>
    <property type="match status" value="1"/>
</dbReference>
<dbReference type="GO" id="GO:0016020">
    <property type="term" value="C:membrane"/>
    <property type="evidence" value="ECO:0007669"/>
    <property type="project" value="UniProtKB-SubCell"/>
</dbReference>
<dbReference type="PANTHER" id="PTHR10165:SF84">
    <property type="entry name" value="PHOSPHATIDIC ACID PHOSPHATASE BETA"/>
    <property type="match status" value="1"/>
</dbReference>
<dbReference type="OrthoDB" id="10030083at2759"/>
<dbReference type="AlphaFoldDB" id="A0A6A6Z4X2"/>
<keyword evidence="4 7" id="KW-1133">Transmembrane helix</keyword>
<evidence type="ECO:0000256" key="1">
    <source>
        <dbReference type="ARBA" id="ARBA00004141"/>
    </source>
</evidence>
<reference evidence="11" key="2">
    <citation type="submission" date="2020-04" db="EMBL/GenBank/DDBJ databases">
        <authorList>
            <consortium name="NCBI Genome Project"/>
        </authorList>
    </citation>
    <scope>NUCLEOTIDE SEQUENCE</scope>
    <source>
        <strain evidence="11">CBS 304.34</strain>
    </source>
</reference>
<dbReference type="CDD" id="cd03390">
    <property type="entry name" value="PAP2_containing_1_like"/>
    <property type="match status" value="1"/>
</dbReference>
<dbReference type="GO" id="GO:0008195">
    <property type="term" value="F:phosphatidate phosphatase activity"/>
    <property type="evidence" value="ECO:0007669"/>
    <property type="project" value="TreeGrafter"/>
</dbReference>
<name>A0A6A6Z4X2_9PEZI</name>
<dbReference type="RefSeq" id="XP_033582753.1">
    <property type="nucleotide sequence ID" value="XM_033716443.1"/>
</dbReference>
<evidence type="ECO:0000313" key="11">
    <source>
        <dbReference type="RefSeq" id="XP_033582753.1"/>
    </source>
</evidence>
<evidence type="ECO:0000256" key="4">
    <source>
        <dbReference type="ARBA" id="ARBA00022989"/>
    </source>
</evidence>
<comment type="similarity">
    <text evidence="2">Belongs to the PA-phosphatase related phosphoesterase family.</text>
</comment>
<dbReference type="SMART" id="SM00014">
    <property type="entry name" value="acidPPc"/>
    <property type="match status" value="1"/>
</dbReference>
<dbReference type="InterPro" id="IPR043216">
    <property type="entry name" value="PAP-like"/>
</dbReference>
<organism evidence="9">
    <name type="scientific">Mytilinidion resinicola</name>
    <dbReference type="NCBI Taxonomy" id="574789"/>
    <lineage>
        <taxon>Eukaryota</taxon>
        <taxon>Fungi</taxon>
        <taxon>Dikarya</taxon>
        <taxon>Ascomycota</taxon>
        <taxon>Pezizomycotina</taxon>
        <taxon>Dothideomycetes</taxon>
        <taxon>Pleosporomycetidae</taxon>
        <taxon>Mytilinidiales</taxon>
        <taxon>Mytilinidiaceae</taxon>
        <taxon>Mytilinidion</taxon>
    </lineage>
</organism>
<keyword evidence="5 7" id="KW-0472">Membrane</keyword>
<keyword evidence="3 7" id="KW-0812">Transmembrane</keyword>
<feature type="transmembrane region" description="Helical" evidence="7">
    <location>
        <begin position="229"/>
        <end position="248"/>
    </location>
</feature>
<dbReference type="InterPro" id="IPR036938">
    <property type="entry name" value="PAP2/HPO_sf"/>
</dbReference>
<evidence type="ECO:0000313" key="9">
    <source>
        <dbReference type="EMBL" id="KAF2815789.1"/>
    </source>
</evidence>